<feature type="compositionally biased region" description="Basic and acidic residues" evidence="1">
    <location>
        <begin position="1"/>
        <end position="34"/>
    </location>
</feature>
<evidence type="ECO:0000256" key="1">
    <source>
        <dbReference type="SAM" id="MobiDB-lite"/>
    </source>
</evidence>
<protein>
    <submittedName>
        <fullName evidence="2">Uncharacterized protein</fullName>
    </submittedName>
</protein>
<keyword evidence="3" id="KW-1185">Reference proteome</keyword>
<evidence type="ECO:0000313" key="3">
    <source>
        <dbReference type="Proteomes" id="UP001596012"/>
    </source>
</evidence>
<dbReference type="RefSeq" id="WP_386339198.1">
    <property type="nucleotide sequence ID" value="NZ_JBHSFG010000013.1"/>
</dbReference>
<feature type="region of interest" description="Disordered" evidence="1">
    <location>
        <begin position="1"/>
        <end position="73"/>
    </location>
</feature>
<accession>A0ABV8YGL3</accession>
<reference evidence="3" key="1">
    <citation type="journal article" date="2019" name="Int. J. Syst. Evol. Microbiol.">
        <title>The Global Catalogue of Microorganisms (GCM) 10K type strain sequencing project: providing services to taxonomists for standard genome sequencing and annotation.</title>
        <authorList>
            <consortium name="The Broad Institute Genomics Platform"/>
            <consortium name="The Broad Institute Genome Sequencing Center for Infectious Disease"/>
            <person name="Wu L."/>
            <person name="Ma J."/>
        </authorList>
    </citation>
    <scope>NUCLEOTIDE SEQUENCE [LARGE SCALE GENOMIC DNA]</scope>
    <source>
        <strain evidence="3">DT43</strain>
    </source>
</reference>
<sequence length="120" mass="13339">MSTDDDRAAQPRERDEAAPPQKHEHEQDHEHVQEQEQEQEQESAATDARPPPDAELGSPPVRTPLPVRRPLPRRDAAPVALALPPALLSMISAEELAAEAPSIETLRRVRRSLRDLPDAN</sequence>
<gene>
    <name evidence="2" type="ORF">ACFPH6_07665</name>
</gene>
<organism evidence="2 3">
    <name type="scientific">Streptomyces xiangluensis</name>
    <dbReference type="NCBI Taxonomy" id="2665720"/>
    <lineage>
        <taxon>Bacteria</taxon>
        <taxon>Bacillati</taxon>
        <taxon>Actinomycetota</taxon>
        <taxon>Actinomycetes</taxon>
        <taxon>Kitasatosporales</taxon>
        <taxon>Streptomycetaceae</taxon>
        <taxon>Streptomyces</taxon>
    </lineage>
</organism>
<comment type="caution">
    <text evidence="2">The sequence shown here is derived from an EMBL/GenBank/DDBJ whole genome shotgun (WGS) entry which is preliminary data.</text>
</comment>
<name>A0ABV8YGL3_9ACTN</name>
<evidence type="ECO:0000313" key="2">
    <source>
        <dbReference type="EMBL" id="MFC4464442.1"/>
    </source>
</evidence>
<dbReference type="EMBL" id="JBHSFG010000013">
    <property type="protein sequence ID" value="MFC4464442.1"/>
    <property type="molecule type" value="Genomic_DNA"/>
</dbReference>
<dbReference type="Proteomes" id="UP001596012">
    <property type="component" value="Unassembled WGS sequence"/>
</dbReference>
<proteinExistence type="predicted"/>